<dbReference type="InterPro" id="IPR031137">
    <property type="entry name" value="GRF"/>
</dbReference>
<dbReference type="EMBL" id="CAUOFW020004835">
    <property type="protein sequence ID" value="CAK9167454.1"/>
    <property type="molecule type" value="Genomic_DNA"/>
</dbReference>
<comment type="caution">
    <text evidence="9">The sequence shown here is derived from an EMBL/GenBank/DDBJ whole genome shotgun (WGS) entry which is preliminary data.</text>
</comment>
<evidence type="ECO:0000256" key="6">
    <source>
        <dbReference type="SAM" id="MobiDB-lite"/>
    </source>
</evidence>
<dbReference type="PANTHER" id="PTHR31602:SF3">
    <property type="entry name" value="GROWTH-REGULATING FACTOR 8"/>
    <property type="match status" value="1"/>
</dbReference>
<comment type="subcellular location">
    <subcellularLocation>
        <location evidence="1 4 5">Nucleus</location>
    </subcellularLocation>
</comment>
<evidence type="ECO:0000313" key="10">
    <source>
        <dbReference type="Proteomes" id="UP001642360"/>
    </source>
</evidence>
<dbReference type="GO" id="GO:0099402">
    <property type="term" value="P:plant organ development"/>
    <property type="evidence" value="ECO:0007669"/>
    <property type="project" value="UniProtKB-ARBA"/>
</dbReference>
<feature type="short sequence motif" description="Bipartite nuclear localization signal" evidence="4">
    <location>
        <begin position="221"/>
        <end position="228"/>
    </location>
</feature>
<evidence type="ECO:0000313" key="9">
    <source>
        <dbReference type="EMBL" id="CAK9167454.1"/>
    </source>
</evidence>
<evidence type="ECO:0000256" key="3">
    <source>
        <dbReference type="ARBA" id="ARBA00023242"/>
    </source>
</evidence>
<keyword evidence="5" id="KW-0010">Activator</keyword>
<evidence type="ECO:0000259" key="7">
    <source>
        <dbReference type="PROSITE" id="PS51666"/>
    </source>
</evidence>
<evidence type="ECO:0000256" key="2">
    <source>
        <dbReference type="ARBA" id="ARBA00008122"/>
    </source>
</evidence>
<reference evidence="9 10" key="1">
    <citation type="submission" date="2024-02" db="EMBL/GenBank/DDBJ databases">
        <authorList>
            <person name="Vignale AGUSTIN F."/>
            <person name="Sosa J E."/>
            <person name="Modenutti C."/>
        </authorList>
    </citation>
    <scope>NUCLEOTIDE SEQUENCE [LARGE SCALE GENOMIC DNA]</scope>
</reference>
<keyword evidence="3 4" id="KW-0539">Nucleus</keyword>
<dbReference type="GO" id="GO:0005524">
    <property type="term" value="F:ATP binding"/>
    <property type="evidence" value="ECO:0007669"/>
    <property type="project" value="UniProtKB-UniRule"/>
</dbReference>
<gene>
    <name evidence="9" type="ORF">ILEXP_LOCUS36726</name>
</gene>
<dbReference type="Proteomes" id="UP001642360">
    <property type="component" value="Unassembled WGS sequence"/>
</dbReference>
<dbReference type="PANTHER" id="PTHR31602">
    <property type="entry name" value="GROWTH-REGULATING FACTOR 5"/>
    <property type="match status" value="1"/>
</dbReference>
<dbReference type="InterPro" id="IPR014977">
    <property type="entry name" value="WRC_dom"/>
</dbReference>
<comment type="function">
    <text evidence="5">Transcription activator.</text>
</comment>
<proteinExistence type="inferred from homology"/>
<sequence>MGKGDRTGFVGIGDDSQKTSSFECDVGLGLKMQPTESESLSFSCPRKMMRMPHHPSYENSSRGYAGDEGGGPVFCSLSNQVACVSDIYNVVGASSLSGATVLPRSSHTFTANTSFRSSGQGMPASGKVALTRSQWQELERQMMIYKYMMASIPIPPELLLSITRSPSHIPFAQSNISGLDLRFSSGSDPEPWRCRRTDGKKWRCSRDVAPEQKYCERHAHKSRPRSRKPVEIQSHTTTTNNTNTNIKIDNHHPLILPSNTATTQPFQKPIPHFPTSVSPTTTSHDLPRGIEWFLKGGTGTIPVSTCDQQWQQLLQPSSGVGLKRDHTNQIKDVRGLNQHCEGLEEPTNLNPYADSGSASGQRLKHQLLSDQCGSLLNPKLACLQGNDTTQKTRHFIDAWSTAENECFDENRGKWSVYSSRKPPLSSLTLSMSHGNGTDEEYEHAQMGLGILDSERDGGILKTQWLNPVSWTGSPPGGPLGEALCLSIASTAKATSNVPSPQGYSNSNTTSSCSKSSCEDGSHAHNFIG</sequence>
<evidence type="ECO:0000256" key="4">
    <source>
        <dbReference type="PROSITE-ProRule" id="PRU01002"/>
    </source>
</evidence>
<dbReference type="PROSITE" id="PS51667">
    <property type="entry name" value="WRC"/>
    <property type="match status" value="1"/>
</dbReference>
<dbReference type="AlphaFoldDB" id="A0ABC8TDM6"/>
<dbReference type="GO" id="GO:0005634">
    <property type="term" value="C:nucleus"/>
    <property type="evidence" value="ECO:0007669"/>
    <property type="project" value="UniProtKB-SubCell"/>
</dbReference>
<dbReference type="Pfam" id="PF08880">
    <property type="entry name" value="QLQ"/>
    <property type="match status" value="1"/>
</dbReference>
<feature type="domain" description="WRC" evidence="8">
    <location>
        <begin position="188"/>
        <end position="232"/>
    </location>
</feature>
<dbReference type="Pfam" id="PF08879">
    <property type="entry name" value="WRC"/>
    <property type="match status" value="1"/>
</dbReference>
<keyword evidence="5" id="KW-0804">Transcription</keyword>
<protein>
    <recommendedName>
        <fullName evidence="5">Growth-regulating factor</fullName>
    </recommendedName>
</protein>
<feature type="region of interest" description="Disordered" evidence="6">
    <location>
        <begin position="495"/>
        <end position="528"/>
    </location>
</feature>
<dbReference type="InterPro" id="IPR014978">
    <property type="entry name" value="Gln-Leu-Gln_QLQ"/>
</dbReference>
<comment type="similarity">
    <text evidence="2 5">Belongs to the GRF family.</text>
</comment>
<accession>A0ABC8TDM6</accession>
<feature type="domain" description="QLQ" evidence="7">
    <location>
        <begin position="129"/>
        <end position="164"/>
    </location>
</feature>
<dbReference type="PROSITE" id="PS51666">
    <property type="entry name" value="QLQ"/>
    <property type="match status" value="1"/>
</dbReference>
<evidence type="ECO:0000256" key="1">
    <source>
        <dbReference type="ARBA" id="ARBA00004123"/>
    </source>
</evidence>
<dbReference type="GO" id="GO:0006351">
    <property type="term" value="P:DNA-templated transcription"/>
    <property type="evidence" value="ECO:0007669"/>
    <property type="project" value="UniProtKB-UniRule"/>
</dbReference>
<keyword evidence="10" id="KW-1185">Reference proteome</keyword>
<evidence type="ECO:0000256" key="5">
    <source>
        <dbReference type="RuleBase" id="RU367127"/>
    </source>
</evidence>
<dbReference type="SMART" id="SM00951">
    <property type="entry name" value="QLQ"/>
    <property type="match status" value="1"/>
</dbReference>
<organism evidence="9 10">
    <name type="scientific">Ilex paraguariensis</name>
    <name type="common">yerba mate</name>
    <dbReference type="NCBI Taxonomy" id="185542"/>
    <lineage>
        <taxon>Eukaryota</taxon>
        <taxon>Viridiplantae</taxon>
        <taxon>Streptophyta</taxon>
        <taxon>Embryophyta</taxon>
        <taxon>Tracheophyta</taxon>
        <taxon>Spermatophyta</taxon>
        <taxon>Magnoliopsida</taxon>
        <taxon>eudicotyledons</taxon>
        <taxon>Gunneridae</taxon>
        <taxon>Pentapetalae</taxon>
        <taxon>asterids</taxon>
        <taxon>campanulids</taxon>
        <taxon>Aquifoliales</taxon>
        <taxon>Aquifoliaceae</taxon>
        <taxon>Ilex</taxon>
    </lineage>
</organism>
<evidence type="ECO:0000259" key="8">
    <source>
        <dbReference type="PROSITE" id="PS51667"/>
    </source>
</evidence>
<feature type="compositionally biased region" description="Low complexity" evidence="6">
    <location>
        <begin position="504"/>
        <end position="515"/>
    </location>
</feature>
<comment type="domain">
    <text evidence="5">The QLQ domain and WRC domain may be involved in protein-protein interaction and DNA-binding, respectively.</text>
</comment>
<name>A0ABC8TDM6_9AQUA</name>
<feature type="region of interest" description="Disordered" evidence="6">
    <location>
        <begin position="216"/>
        <end position="247"/>
    </location>
</feature>
<feature type="compositionally biased region" description="Basic residues" evidence="6">
    <location>
        <begin position="218"/>
        <end position="227"/>
    </location>
</feature>
<feature type="short sequence motif" description="Bipartite nuclear localization signal" evidence="4">
    <location>
        <begin position="193"/>
        <end position="203"/>
    </location>
</feature>
<feature type="compositionally biased region" description="Low complexity" evidence="6">
    <location>
        <begin position="236"/>
        <end position="245"/>
    </location>
</feature>
<keyword evidence="5" id="KW-0805">Transcription regulation</keyword>